<comment type="caution">
    <text evidence="2">The sequence shown here is derived from an EMBL/GenBank/DDBJ whole genome shotgun (WGS) entry which is preliminary data.</text>
</comment>
<sequence>MHPSSRPLFPPFSGLLSPSLSLSSHLLPLSHSPSSFPLGTLLVLALLPSPLVDLSVVLSNLPLSSLSISFPSLLSLVSSFLSLSLSPSPSLSTISPFLPNIHSCFISLSSFPLLVLFTFLPSLSLSRPYALNSSRNPSYLSSPRLFTPKHSLPSPSLLSSHPSLPALLSFSLSSHSVFFFLFFSSPLFCSLSLWSFYSKSQTSLYVSQIRVKPTSTRDPSRACACGCPSACARLHEWIGETPIDIALLTVQQGIRETGLILLSFLYDILGGHVLKHDQVSHNNKRTAPLALEKSLFKASSLLTSVSLRAWSPSAAVESPAGALGARRRERGPGATGGAARGLSLATSHDRVAESTKGRAPAVLCGAEARPALRDRYSVPGRGANES</sequence>
<keyword evidence="3" id="KW-1185">Reference proteome</keyword>
<reference evidence="2 3" key="2">
    <citation type="submission" date="2019-01" db="EMBL/GenBank/DDBJ databases">
        <title>The decoding of complex shrimp genome reveals the adaptation for benthos swimmer, frequently molting mechanism and breeding impact on genome.</title>
        <authorList>
            <person name="Sun Y."/>
            <person name="Gao Y."/>
            <person name="Yu Y."/>
        </authorList>
    </citation>
    <scope>NUCLEOTIDE SEQUENCE [LARGE SCALE GENOMIC DNA]</scope>
    <source>
        <tissue evidence="2">Muscle</tissue>
    </source>
</reference>
<evidence type="ECO:0000313" key="3">
    <source>
        <dbReference type="Proteomes" id="UP000283509"/>
    </source>
</evidence>
<feature type="region of interest" description="Disordered" evidence="1">
    <location>
        <begin position="318"/>
        <end position="363"/>
    </location>
</feature>
<feature type="compositionally biased region" description="Basic and acidic residues" evidence="1">
    <location>
        <begin position="347"/>
        <end position="356"/>
    </location>
</feature>
<dbReference type="AlphaFoldDB" id="A0A3R7MIZ6"/>
<protein>
    <submittedName>
        <fullName evidence="2">Uncharacterized protein</fullName>
    </submittedName>
</protein>
<dbReference type="Proteomes" id="UP000283509">
    <property type="component" value="Unassembled WGS sequence"/>
</dbReference>
<gene>
    <name evidence="2" type="ORF">C7M84_022859</name>
</gene>
<name>A0A3R7MIZ6_PENVA</name>
<dbReference type="EMBL" id="QCYY01000617">
    <property type="protein sequence ID" value="ROT83949.1"/>
    <property type="molecule type" value="Genomic_DNA"/>
</dbReference>
<organism evidence="2 3">
    <name type="scientific">Penaeus vannamei</name>
    <name type="common">Whiteleg shrimp</name>
    <name type="synonym">Litopenaeus vannamei</name>
    <dbReference type="NCBI Taxonomy" id="6689"/>
    <lineage>
        <taxon>Eukaryota</taxon>
        <taxon>Metazoa</taxon>
        <taxon>Ecdysozoa</taxon>
        <taxon>Arthropoda</taxon>
        <taxon>Crustacea</taxon>
        <taxon>Multicrustacea</taxon>
        <taxon>Malacostraca</taxon>
        <taxon>Eumalacostraca</taxon>
        <taxon>Eucarida</taxon>
        <taxon>Decapoda</taxon>
        <taxon>Dendrobranchiata</taxon>
        <taxon>Penaeoidea</taxon>
        <taxon>Penaeidae</taxon>
        <taxon>Penaeus</taxon>
    </lineage>
</organism>
<proteinExistence type="predicted"/>
<reference evidence="2 3" key="1">
    <citation type="submission" date="2018-04" db="EMBL/GenBank/DDBJ databases">
        <authorList>
            <person name="Zhang X."/>
            <person name="Yuan J."/>
            <person name="Li F."/>
            <person name="Xiang J."/>
        </authorList>
    </citation>
    <scope>NUCLEOTIDE SEQUENCE [LARGE SCALE GENOMIC DNA]</scope>
    <source>
        <tissue evidence="2">Muscle</tissue>
    </source>
</reference>
<accession>A0A3R7MIZ6</accession>
<evidence type="ECO:0000256" key="1">
    <source>
        <dbReference type="SAM" id="MobiDB-lite"/>
    </source>
</evidence>
<evidence type="ECO:0000313" key="2">
    <source>
        <dbReference type="EMBL" id="ROT83949.1"/>
    </source>
</evidence>